<evidence type="ECO:0000256" key="1">
    <source>
        <dbReference type="SAM" id="Coils"/>
    </source>
</evidence>
<feature type="coiled-coil region" evidence="1">
    <location>
        <begin position="205"/>
        <end position="250"/>
    </location>
</feature>
<dbReference type="STRING" id="502025.Hoch_5085"/>
<protein>
    <submittedName>
        <fullName evidence="3">Uncharacterized protein</fullName>
    </submittedName>
</protein>
<gene>
    <name evidence="3" type="ordered locus">Hoch_5085</name>
</gene>
<dbReference type="KEGG" id="hoh:Hoch_5085"/>
<feature type="compositionally biased region" description="Low complexity" evidence="2">
    <location>
        <begin position="78"/>
        <end position="95"/>
    </location>
</feature>
<evidence type="ECO:0000313" key="3">
    <source>
        <dbReference type="EMBL" id="ACY17573.1"/>
    </source>
</evidence>
<reference evidence="3 4" key="1">
    <citation type="journal article" date="2010" name="Stand. Genomic Sci.">
        <title>Complete genome sequence of Haliangium ochraceum type strain (SMP-2).</title>
        <authorList>
            <consortium name="US DOE Joint Genome Institute (JGI-PGF)"/>
            <person name="Ivanova N."/>
            <person name="Daum C."/>
            <person name="Lang E."/>
            <person name="Abt B."/>
            <person name="Kopitz M."/>
            <person name="Saunders E."/>
            <person name="Lapidus A."/>
            <person name="Lucas S."/>
            <person name="Glavina Del Rio T."/>
            <person name="Nolan M."/>
            <person name="Tice H."/>
            <person name="Copeland A."/>
            <person name="Cheng J.F."/>
            <person name="Chen F."/>
            <person name="Bruce D."/>
            <person name="Goodwin L."/>
            <person name="Pitluck S."/>
            <person name="Mavromatis K."/>
            <person name="Pati A."/>
            <person name="Mikhailova N."/>
            <person name="Chen A."/>
            <person name="Palaniappan K."/>
            <person name="Land M."/>
            <person name="Hauser L."/>
            <person name="Chang Y.J."/>
            <person name="Jeffries C.D."/>
            <person name="Detter J.C."/>
            <person name="Brettin T."/>
            <person name="Rohde M."/>
            <person name="Goker M."/>
            <person name="Bristow J."/>
            <person name="Markowitz V."/>
            <person name="Eisen J.A."/>
            <person name="Hugenholtz P."/>
            <person name="Kyrpides N.C."/>
            <person name="Klenk H.P."/>
        </authorList>
    </citation>
    <scope>NUCLEOTIDE SEQUENCE [LARGE SCALE GENOMIC DNA]</scope>
    <source>
        <strain evidence="4">DSM 14365 / CIP 107738 / JCM 11303 / AJ 13395 / SMP-2</strain>
    </source>
</reference>
<feature type="region of interest" description="Disordered" evidence="2">
    <location>
        <begin position="56"/>
        <end position="99"/>
    </location>
</feature>
<evidence type="ECO:0000313" key="4">
    <source>
        <dbReference type="Proteomes" id="UP000001880"/>
    </source>
</evidence>
<keyword evidence="1" id="KW-0175">Coiled coil</keyword>
<dbReference type="HOGENOM" id="CLU_996654_0_0_7"/>
<accession>D0LVL2</accession>
<dbReference type="Proteomes" id="UP000001880">
    <property type="component" value="Chromosome"/>
</dbReference>
<keyword evidence="4" id="KW-1185">Reference proteome</keyword>
<feature type="compositionally biased region" description="Low complexity" evidence="2">
    <location>
        <begin position="56"/>
        <end position="70"/>
    </location>
</feature>
<dbReference type="EMBL" id="CP001804">
    <property type="protein sequence ID" value="ACY17573.1"/>
    <property type="molecule type" value="Genomic_DNA"/>
</dbReference>
<dbReference type="AlphaFoldDB" id="D0LVL2"/>
<sequence length="279" mass="28483">MRIWFPTMGFLRKVAGAFVELEDQPGKGSSGSGGGGLDLATLDAETAALLAGLEDSGSAADAGGEASSPAATPPPPRAAGASANSPASSSASDSGGAAGAGALRGMDADAVFAQAGIADSPNSAQRVLKIIAGLKMFPPEQQLTMLRAIDDADPSWSEDAVLEDARRRQLALREHLQAVADEVAAQVAGIRQQIASTQAESQSIIADIDERIATLQKQREEALVATTHSVDELQQHIRQAETESVAAQQRVSGEVDALGNLIVFFGSSKADPSSGPGSA</sequence>
<organism evidence="3 4">
    <name type="scientific">Haliangium ochraceum (strain DSM 14365 / JCM 11303 / SMP-2)</name>
    <dbReference type="NCBI Taxonomy" id="502025"/>
    <lineage>
        <taxon>Bacteria</taxon>
        <taxon>Pseudomonadati</taxon>
        <taxon>Myxococcota</taxon>
        <taxon>Polyangia</taxon>
        <taxon>Haliangiales</taxon>
        <taxon>Kofleriaceae</taxon>
        <taxon>Haliangium</taxon>
    </lineage>
</organism>
<proteinExistence type="predicted"/>
<evidence type="ECO:0000256" key="2">
    <source>
        <dbReference type="SAM" id="MobiDB-lite"/>
    </source>
</evidence>
<name>D0LVL2_HALO1</name>